<keyword evidence="1" id="KW-1133">Transmembrane helix</keyword>
<dbReference type="Proteomes" id="UP000011083">
    <property type="component" value="Unassembled WGS sequence"/>
</dbReference>
<feature type="transmembrane region" description="Helical" evidence="1">
    <location>
        <begin position="64"/>
        <end position="85"/>
    </location>
</feature>
<dbReference type="VEuPathDB" id="AmoebaDB:ACA1_061450"/>
<evidence type="ECO:0000256" key="1">
    <source>
        <dbReference type="SAM" id="Phobius"/>
    </source>
</evidence>
<evidence type="ECO:0000313" key="3">
    <source>
        <dbReference type="Proteomes" id="UP000011083"/>
    </source>
</evidence>
<dbReference type="EMBL" id="KB007974">
    <property type="protein sequence ID" value="ELR17405.1"/>
    <property type="molecule type" value="Genomic_DNA"/>
</dbReference>
<keyword evidence="1" id="KW-0812">Transmembrane</keyword>
<name>L8GWM0_ACACF</name>
<keyword evidence="3" id="KW-1185">Reference proteome</keyword>
<proteinExistence type="predicted"/>
<organism evidence="2 3">
    <name type="scientific">Acanthamoeba castellanii (strain ATCC 30010 / Neff)</name>
    <dbReference type="NCBI Taxonomy" id="1257118"/>
    <lineage>
        <taxon>Eukaryota</taxon>
        <taxon>Amoebozoa</taxon>
        <taxon>Discosea</taxon>
        <taxon>Longamoebia</taxon>
        <taxon>Centramoebida</taxon>
        <taxon>Acanthamoebidae</taxon>
        <taxon>Acanthamoeba</taxon>
    </lineage>
</organism>
<dbReference type="AlphaFoldDB" id="L8GWM0"/>
<sequence length="95" mass="10233">MNKQLSSLHALAQRQEAARTQQAKAFLGMEHNPKMAGLVSRPSLGCMYRPGIVDAPVLRSYNRMMGLVVGSAAAAGLLVFGLTRITAARTPQPRQ</sequence>
<dbReference type="GeneID" id="14918476"/>
<evidence type="ECO:0000313" key="2">
    <source>
        <dbReference type="EMBL" id="ELR17405.1"/>
    </source>
</evidence>
<gene>
    <name evidence="2" type="ORF">ACA1_061450</name>
</gene>
<dbReference type="RefSeq" id="XP_004339418.1">
    <property type="nucleotide sequence ID" value="XM_004339370.1"/>
</dbReference>
<reference evidence="2 3" key="1">
    <citation type="journal article" date="2013" name="Genome Biol.">
        <title>Genome of Acanthamoeba castellanii highlights extensive lateral gene transfer and early evolution of tyrosine kinase signaling.</title>
        <authorList>
            <person name="Clarke M."/>
            <person name="Lohan A.J."/>
            <person name="Liu B."/>
            <person name="Lagkouvardos I."/>
            <person name="Roy S."/>
            <person name="Zafar N."/>
            <person name="Bertelli C."/>
            <person name="Schilde C."/>
            <person name="Kianianmomeni A."/>
            <person name="Burglin T.R."/>
            <person name="Frech C."/>
            <person name="Turcotte B."/>
            <person name="Kopec K.O."/>
            <person name="Synnott J.M."/>
            <person name="Choo C."/>
            <person name="Paponov I."/>
            <person name="Finkler A."/>
            <person name="Soon Heng Tan C."/>
            <person name="Hutchins A.P."/>
            <person name="Weinmeier T."/>
            <person name="Rattei T."/>
            <person name="Chu J.S."/>
            <person name="Gimenez G."/>
            <person name="Irimia M."/>
            <person name="Rigden D.J."/>
            <person name="Fitzpatrick D.A."/>
            <person name="Lorenzo-Morales J."/>
            <person name="Bateman A."/>
            <person name="Chiu C.H."/>
            <person name="Tang P."/>
            <person name="Hegemann P."/>
            <person name="Fromm H."/>
            <person name="Raoult D."/>
            <person name="Greub G."/>
            <person name="Miranda-Saavedra D."/>
            <person name="Chen N."/>
            <person name="Nash P."/>
            <person name="Ginger M.L."/>
            <person name="Horn M."/>
            <person name="Schaap P."/>
            <person name="Caler L."/>
            <person name="Loftus B."/>
        </authorList>
    </citation>
    <scope>NUCLEOTIDE SEQUENCE [LARGE SCALE GENOMIC DNA]</scope>
    <source>
        <strain evidence="2 3">Neff</strain>
    </source>
</reference>
<dbReference type="KEGG" id="acan:ACA1_061450"/>
<accession>L8GWM0</accession>
<protein>
    <submittedName>
        <fullName evidence="2">Uncharacterized protein</fullName>
    </submittedName>
</protein>
<keyword evidence="1" id="KW-0472">Membrane</keyword>